<feature type="transmembrane region" description="Helical" evidence="1">
    <location>
        <begin position="33"/>
        <end position="55"/>
    </location>
</feature>
<dbReference type="InParanoid" id="B9TEL8"/>
<keyword evidence="1" id="KW-0812">Transmembrane</keyword>
<evidence type="ECO:0000313" key="2">
    <source>
        <dbReference type="EMBL" id="EEF25696.1"/>
    </source>
</evidence>
<proteinExistence type="predicted"/>
<evidence type="ECO:0000256" key="1">
    <source>
        <dbReference type="SAM" id="Phobius"/>
    </source>
</evidence>
<protein>
    <submittedName>
        <fullName evidence="2">Uncharacterized protein</fullName>
    </submittedName>
</protein>
<dbReference type="AlphaFoldDB" id="B9TEL8"/>
<dbReference type="EMBL" id="EQ979102">
    <property type="protein sequence ID" value="EEF25696.1"/>
    <property type="molecule type" value="Genomic_DNA"/>
</dbReference>
<reference evidence="3" key="1">
    <citation type="journal article" date="2010" name="Nat. Biotechnol.">
        <title>Draft genome sequence of the oilseed species Ricinus communis.</title>
        <authorList>
            <person name="Chan A.P."/>
            <person name="Crabtree J."/>
            <person name="Zhao Q."/>
            <person name="Lorenzi H."/>
            <person name="Orvis J."/>
            <person name="Puiu D."/>
            <person name="Melake-Berhan A."/>
            <person name="Jones K.M."/>
            <person name="Redman J."/>
            <person name="Chen G."/>
            <person name="Cahoon E.B."/>
            <person name="Gedil M."/>
            <person name="Stanke M."/>
            <person name="Haas B.J."/>
            <person name="Wortman J.R."/>
            <person name="Fraser-Liggett C.M."/>
            <person name="Ravel J."/>
            <person name="Rabinowicz P.D."/>
        </authorList>
    </citation>
    <scope>NUCLEOTIDE SEQUENCE [LARGE SCALE GENOMIC DNA]</scope>
    <source>
        <strain evidence="3">cv. Hale</strain>
    </source>
</reference>
<gene>
    <name evidence="2" type="ORF">RCOM_1903820</name>
</gene>
<keyword evidence="1" id="KW-0472">Membrane</keyword>
<keyword evidence="1" id="KW-1133">Transmembrane helix</keyword>
<name>B9TEL8_RICCO</name>
<keyword evidence="3" id="KW-1185">Reference proteome</keyword>
<sequence>SARCTGLLPSWRSRVSLHNVVLLPFTLPSRGQLGGAGVLFFFYSVILACIAKALFEIANFAGVATQTGRATIVAKRIVPAHWEWQSRGRYLTRAYVEEYEILDLDINGRKMTYRPIPWIMERTTASTTEPVQFKVGRFNSKIQITKFKYL</sequence>
<evidence type="ECO:0000313" key="3">
    <source>
        <dbReference type="Proteomes" id="UP000008311"/>
    </source>
</evidence>
<organism evidence="2 3">
    <name type="scientific">Ricinus communis</name>
    <name type="common">Castor bean</name>
    <dbReference type="NCBI Taxonomy" id="3988"/>
    <lineage>
        <taxon>Eukaryota</taxon>
        <taxon>Viridiplantae</taxon>
        <taxon>Streptophyta</taxon>
        <taxon>Embryophyta</taxon>
        <taxon>Tracheophyta</taxon>
        <taxon>Spermatophyta</taxon>
        <taxon>Magnoliopsida</taxon>
        <taxon>eudicotyledons</taxon>
        <taxon>Gunneridae</taxon>
        <taxon>Pentapetalae</taxon>
        <taxon>rosids</taxon>
        <taxon>fabids</taxon>
        <taxon>Malpighiales</taxon>
        <taxon>Euphorbiaceae</taxon>
        <taxon>Acalyphoideae</taxon>
        <taxon>Acalypheae</taxon>
        <taxon>Ricinus</taxon>
    </lineage>
</organism>
<accession>B9TEL8</accession>
<dbReference type="Proteomes" id="UP000008311">
    <property type="component" value="Unassembled WGS sequence"/>
</dbReference>
<feature type="non-terminal residue" evidence="2">
    <location>
        <position position="1"/>
    </location>
</feature>